<gene>
    <name evidence="2" type="ORF">EV700_0479</name>
</gene>
<keyword evidence="3" id="KW-1185">Reference proteome</keyword>
<protein>
    <submittedName>
        <fullName evidence="2">Saccharopine dehydrogenase-like protein</fullName>
    </submittedName>
</protein>
<dbReference type="PANTHER" id="PTHR43796">
    <property type="entry name" value="CARBOXYNORSPERMIDINE SYNTHASE"/>
    <property type="match status" value="1"/>
</dbReference>
<evidence type="ECO:0000259" key="1">
    <source>
        <dbReference type="Pfam" id="PF03435"/>
    </source>
</evidence>
<comment type="caution">
    <text evidence="2">The sequence shown here is derived from an EMBL/GenBank/DDBJ whole genome shotgun (WGS) entry which is preliminary data.</text>
</comment>
<accession>A0A4V2G665</accession>
<proteinExistence type="predicted"/>
<organism evidence="2 3">
    <name type="scientific">Fluviicoccus keumensis</name>
    <dbReference type="NCBI Taxonomy" id="1435465"/>
    <lineage>
        <taxon>Bacteria</taxon>
        <taxon>Pseudomonadati</taxon>
        <taxon>Pseudomonadota</taxon>
        <taxon>Gammaproteobacteria</taxon>
        <taxon>Moraxellales</taxon>
        <taxon>Moraxellaceae</taxon>
        <taxon>Fluviicoccus</taxon>
    </lineage>
</organism>
<evidence type="ECO:0000313" key="3">
    <source>
        <dbReference type="Proteomes" id="UP000292423"/>
    </source>
</evidence>
<dbReference type="InterPro" id="IPR036291">
    <property type="entry name" value="NAD(P)-bd_dom_sf"/>
</dbReference>
<dbReference type="Pfam" id="PF03435">
    <property type="entry name" value="Sacchrp_dh_NADP"/>
    <property type="match status" value="1"/>
</dbReference>
<dbReference type="SUPFAM" id="SSF51735">
    <property type="entry name" value="NAD(P)-binding Rossmann-fold domains"/>
    <property type="match status" value="1"/>
</dbReference>
<name>A0A4V2G665_9GAMM</name>
<dbReference type="PANTHER" id="PTHR43796:SF2">
    <property type="entry name" value="CARBOXYNORSPERMIDINE SYNTHASE"/>
    <property type="match status" value="1"/>
</dbReference>
<dbReference type="OrthoDB" id="528778at2"/>
<feature type="domain" description="Saccharopine dehydrogenase NADP binding" evidence="1">
    <location>
        <begin position="3"/>
        <end position="126"/>
    </location>
</feature>
<dbReference type="EMBL" id="SHKX01000010">
    <property type="protein sequence ID" value="RZU47516.1"/>
    <property type="molecule type" value="Genomic_DNA"/>
</dbReference>
<dbReference type="Proteomes" id="UP000292423">
    <property type="component" value="Unassembled WGS sequence"/>
</dbReference>
<dbReference type="AlphaFoldDB" id="A0A4V2G665"/>
<dbReference type="RefSeq" id="WP_130410753.1">
    <property type="nucleotide sequence ID" value="NZ_SHKX01000010.1"/>
</dbReference>
<sequence>MRVLVLGGYGFFGSRIVTLLSRESGLDVLVAGRRQSEAAALVERLAPTAASLTPLVLDVSAPDFPQRLRELSPQVVIHTCGPFQGQDYRVAEACLEAGCDYIDLADGRDFVTGITALDERARASGVRIISGASSVPGLSGAVVDALAPAFSRLDGIDIAISPGNKTDRGLATVRAILSYGGEAIPGWRDGQSIRVTGWGSMQRHRFGSPVGHRWVSDCDVPDISLLPARYPTLRQVRFRAGLELGFLHLGMVLMACLRRLRLLPNLSRLAVPLKRISEWFLPFGSDRGAMSVEMRGLDHQGEPCRRYWELSALNGDGPYVPTLCSVALVRRRQHGKPLEPGAYAAPGGLGLADILPVSEGLAIRTTLQGEAP</sequence>
<evidence type="ECO:0000313" key="2">
    <source>
        <dbReference type="EMBL" id="RZU47516.1"/>
    </source>
</evidence>
<reference evidence="2 3" key="1">
    <citation type="submission" date="2019-02" db="EMBL/GenBank/DDBJ databases">
        <title>Genomic Encyclopedia of Type Strains, Phase IV (KMG-IV): sequencing the most valuable type-strain genomes for metagenomic binning, comparative biology and taxonomic classification.</title>
        <authorList>
            <person name="Goeker M."/>
        </authorList>
    </citation>
    <scope>NUCLEOTIDE SEQUENCE [LARGE SCALE GENOMIC DNA]</scope>
    <source>
        <strain evidence="2 3">DSM 105135</strain>
    </source>
</reference>
<dbReference type="Gene3D" id="3.40.50.720">
    <property type="entry name" value="NAD(P)-binding Rossmann-like Domain"/>
    <property type="match status" value="1"/>
</dbReference>
<dbReference type="InterPro" id="IPR005097">
    <property type="entry name" value="Sacchrp_dh_NADP-bd"/>
</dbReference>